<evidence type="ECO:0000256" key="1">
    <source>
        <dbReference type="ARBA" id="ARBA00022908"/>
    </source>
</evidence>
<keyword evidence="1" id="KW-0229">DNA integration</keyword>
<dbReference type="GO" id="GO:0015074">
    <property type="term" value="P:DNA integration"/>
    <property type="evidence" value="ECO:0007669"/>
    <property type="project" value="UniProtKB-KW"/>
</dbReference>
<dbReference type="RefSeq" id="WP_004640343.1">
    <property type="nucleotide sequence ID" value="NZ_GG770435.1"/>
</dbReference>
<name>D4XSQ3_ACIHA</name>
<dbReference type="Gene3D" id="1.10.150.130">
    <property type="match status" value="1"/>
</dbReference>
<evidence type="ECO:0000256" key="3">
    <source>
        <dbReference type="PROSITE-ProRule" id="PRU01248"/>
    </source>
</evidence>
<dbReference type="Proteomes" id="UP000003085">
    <property type="component" value="Unassembled WGS sequence"/>
</dbReference>
<dbReference type="PROSITE" id="PS51900">
    <property type="entry name" value="CB"/>
    <property type="match status" value="1"/>
</dbReference>
<protein>
    <recommendedName>
        <fullName evidence="4">Core-binding (CB) domain-containing protein</fullName>
    </recommendedName>
</protein>
<dbReference type="GO" id="GO:0003677">
    <property type="term" value="F:DNA binding"/>
    <property type="evidence" value="ECO:0007669"/>
    <property type="project" value="UniProtKB-UniRule"/>
</dbReference>
<accession>D4XSQ3</accession>
<dbReference type="InterPro" id="IPR010998">
    <property type="entry name" value="Integrase_recombinase_N"/>
</dbReference>
<gene>
    <name evidence="5" type="ORF">HMP0015_2745</name>
</gene>
<organism evidence="5 6">
    <name type="scientific">Acinetobacter haemolyticus ATCC 19194</name>
    <dbReference type="NCBI Taxonomy" id="707232"/>
    <lineage>
        <taxon>Bacteria</taxon>
        <taxon>Pseudomonadati</taxon>
        <taxon>Pseudomonadota</taxon>
        <taxon>Gammaproteobacteria</taxon>
        <taxon>Moraxellales</taxon>
        <taxon>Moraxellaceae</taxon>
        <taxon>Acinetobacter</taxon>
    </lineage>
</organism>
<proteinExistence type="predicted"/>
<dbReference type="InterPro" id="IPR044068">
    <property type="entry name" value="CB"/>
</dbReference>
<evidence type="ECO:0000313" key="5">
    <source>
        <dbReference type="EMBL" id="EFF81736.1"/>
    </source>
</evidence>
<dbReference type="InterPro" id="IPR004107">
    <property type="entry name" value="Integrase_SAM-like_N"/>
</dbReference>
<reference evidence="6" key="1">
    <citation type="submission" date="2010-03" db="EMBL/GenBank/DDBJ databases">
        <title>Complete sequence of Mobiluncus curtisii ATCC 43063.</title>
        <authorList>
            <person name="Muzny D."/>
            <person name="Qin X."/>
            <person name="Deng J."/>
            <person name="Jiang H."/>
            <person name="Liu Y."/>
            <person name="Qu J."/>
            <person name="Song X.-Z."/>
            <person name="Zhang L."/>
            <person name="Thornton R."/>
            <person name="Coyle M."/>
            <person name="Francisco L."/>
            <person name="Jackson L."/>
            <person name="Javaid M."/>
            <person name="Korchina V."/>
            <person name="Kovar C."/>
            <person name="Mata R."/>
            <person name="Mathew T."/>
            <person name="Ngo R."/>
            <person name="Nguyen L."/>
            <person name="Nguyen N."/>
            <person name="Okwuonu G."/>
            <person name="Ongeri F."/>
            <person name="Pham C."/>
            <person name="Simmons D."/>
            <person name="Wilczek-Boney K."/>
            <person name="Hale W."/>
            <person name="Jakkamsetti A."/>
            <person name="Pham P."/>
            <person name="Ruth R."/>
            <person name="San Lucas F."/>
            <person name="Warren J."/>
            <person name="Zhang J."/>
            <person name="Zhao Z."/>
            <person name="Zhou C."/>
            <person name="Zhu D."/>
            <person name="Lee S."/>
            <person name="Bess C."/>
            <person name="Blankenburg K."/>
            <person name="Forbes L."/>
            <person name="Fu Q."/>
            <person name="Gubbala S."/>
            <person name="Hirani K."/>
            <person name="Jayaseelan J.C."/>
            <person name="Lara F."/>
            <person name="Munidasa M."/>
            <person name="Palculict T."/>
            <person name="Patil S."/>
            <person name="Pu L.-L."/>
            <person name="Saada N."/>
            <person name="Tang L."/>
            <person name="Weissenberger G."/>
            <person name="Zhu Y."/>
            <person name="Hemphill L."/>
            <person name="Shang Y."/>
            <person name="Youmans B."/>
            <person name="Ayvaz T."/>
            <person name="Ross M."/>
            <person name="Santibanez J."/>
            <person name="Aqrawi P."/>
            <person name="Gross S."/>
            <person name="Joshi V."/>
            <person name="Fowler G."/>
            <person name="Nazareth L."/>
            <person name="Reid J."/>
            <person name="Worley K."/>
            <person name="Petrosino J."/>
            <person name="Highlander S."/>
            <person name="Gibbs R."/>
            <person name="Gibbs R."/>
        </authorList>
    </citation>
    <scope>NUCLEOTIDE SEQUENCE [LARGE SCALE GENOMIC DNA]</scope>
    <source>
        <strain evidence="6">ATCC 19194</strain>
    </source>
</reference>
<evidence type="ECO:0000256" key="2">
    <source>
        <dbReference type="ARBA" id="ARBA00023125"/>
    </source>
</evidence>
<dbReference type="Pfam" id="PF13495">
    <property type="entry name" value="Phage_int_SAM_4"/>
    <property type="match status" value="1"/>
</dbReference>
<sequence>MDIHSQTKSLKLIDKVSYIARYRHLSLSTERTYAQWIKRYVLFHNKQHPTQLNEQHIRSYLAYLVNKKALVNLHTNKL</sequence>
<feature type="domain" description="Core-binding (CB)" evidence="4">
    <location>
        <begin position="13"/>
        <end position="78"/>
    </location>
</feature>
<dbReference type="EMBL" id="ADMT01000207">
    <property type="protein sequence ID" value="EFF81736.1"/>
    <property type="molecule type" value="Genomic_DNA"/>
</dbReference>
<keyword evidence="2 3" id="KW-0238">DNA-binding</keyword>
<evidence type="ECO:0000313" key="6">
    <source>
        <dbReference type="Proteomes" id="UP000003085"/>
    </source>
</evidence>
<comment type="caution">
    <text evidence="5">The sequence shown here is derived from an EMBL/GenBank/DDBJ whole genome shotgun (WGS) entry which is preliminary data.</text>
</comment>
<evidence type="ECO:0000259" key="4">
    <source>
        <dbReference type="PROSITE" id="PS51900"/>
    </source>
</evidence>
<dbReference type="AlphaFoldDB" id="D4XSQ3"/>
<dbReference type="HOGENOM" id="CLU_160081_1_0_6"/>